<gene>
    <name evidence="2" type="ORF">SMD11_6380</name>
</gene>
<feature type="region of interest" description="Disordered" evidence="1">
    <location>
        <begin position="359"/>
        <end position="378"/>
    </location>
</feature>
<evidence type="ECO:0000313" key="2">
    <source>
        <dbReference type="EMBL" id="ARZ71956.1"/>
    </source>
</evidence>
<sequence length="471" mass="49866">MGASDVAALTVLGALLERSLPRIADAVADARRFDRETVRALSGAWDGGTFRLFLAATAATPRERERRAAEALEMMAGRDVWCRAWAVEQAAALGYPLGERLPPAEPSPSSPDGLGRAAPVTYGTPAALAAGYDLRAAEVRDLRVERVGTRLTGLLSLSVPRARRTGTAPPEAARLVVETRDLTEVRFDSDDLRGAALDAGPDGVAIGIGAHGMLRADAATLRVDDPYRHPPAAGPPADDRAAPRVSPEPEERLDGAARVAATLLHAAMLDIRAAHRGHGADQALVRDLCRAFAGAGDYVPAAGSHPAEGRRDFAFRGLTAYWIRRGGPALASWFTTRVREIADSPYAPEAARDEARKLALPPEPDRPPARAPSAGPPTSAELRLAAYTAERTAGGVRRDASATFHLALPPHPRDAPDGPWRLRVMRNDGPAALRLRTEAFQGAARPHLTGGEGTSRGLTLHEGALSYSAGR</sequence>
<protein>
    <submittedName>
        <fullName evidence="2">Uncharacterized protein</fullName>
    </submittedName>
</protein>
<dbReference type="OrthoDB" id="3276907at2"/>
<evidence type="ECO:0000256" key="1">
    <source>
        <dbReference type="SAM" id="MobiDB-lite"/>
    </source>
</evidence>
<feature type="compositionally biased region" description="Basic and acidic residues" evidence="1">
    <location>
        <begin position="237"/>
        <end position="253"/>
    </location>
</feature>
<dbReference type="KEGG" id="salj:SMD11_6380"/>
<feature type="compositionally biased region" description="Basic and acidic residues" evidence="1">
    <location>
        <begin position="359"/>
        <end position="368"/>
    </location>
</feature>
<evidence type="ECO:0000313" key="3">
    <source>
        <dbReference type="Proteomes" id="UP000195755"/>
    </source>
</evidence>
<name>A0A1Z2LCD7_9ACTN</name>
<reference evidence="2 3" key="1">
    <citation type="submission" date="2017-06" db="EMBL/GenBank/DDBJ databases">
        <title>Streptomyces albireticuli Genome sequencing and assembly.</title>
        <authorList>
            <person name="Wang Y."/>
            <person name="Du B."/>
            <person name="Ding Y."/>
            <person name="Liu H."/>
            <person name="Hou Q."/>
            <person name="Liu K."/>
            <person name="Yao L."/>
            <person name="Wang C."/>
        </authorList>
    </citation>
    <scope>NUCLEOTIDE SEQUENCE [LARGE SCALE GENOMIC DNA]</scope>
    <source>
        <strain evidence="2 3">MDJK11</strain>
    </source>
</reference>
<dbReference type="RefSeq" id="WP_087929662.1">
    <property type="nucleotide sequence ID" value="NZ_CP021744.1"/>
</dbReference>
<accession>A0A1Z2LCD7</accession>
<proteinExistence type="predicted"/>
<dbReference type="AlphaFoldDB" id="A0A1Z2LCD7"/>
<feature type="region of interest" description="Disordered" evidence="1">
    <location>
        <begin position="224"/>
        <end position="253"/>
    </location>
</feature>
<feature type="region of interest" description="Disordered" evidence="1">
    <location>
        <begin position="444"/>
        <end position="471"/>
    </location>
</feature>
<organism evidence="2 3">
    <name type="scientific">Streptomyces albireticuli</name>
    <dbReference type="NCBI Taxonomy" id="1940"/>
    <lineage>
        <taxon>Bacteria</taxon>
        <taxon>Bacillati</taxon>
        <taxon>Actinomycetota</taxon>
        <taxon>Actinomycetes</taxon>
        <taxon>Kitasatosporales</taxon>
        <taxon>Streptomycetaceae</taxon>
        <taxon>Streptomyces</taxon>
    </lineage>
</organism>
<feature type="region of interest" description="Disordered" evidence="1">
    <location>
        <begin position="98"/>
        <end position="118"/>
    </location>
</feature>
<dbReference type="Proteomes" id="UP000195755">
    <property type="component" value="Chromosome"/>
</dbReference>
<dbReference type="EMBL" id="CP021744">
    <property type="protein sequence ID" value="ARZ71956.1"/>
    <property type="molecule type" value="Genomic_DNA"/>
</dbReference>